<sequence length="283" mass="31127">MGLPCIDGLANSGLLGHILALKEQKNRSGGRGVARRRLHFSNNTPSSSSSSSSENNYNNNNSQLQLQQRQKNLKFASQQLEADAKDDAKRWNFNFTSMRPKPDEGKVEVEGERERRGLNWKPVIEDEHNTAPLYYAPSSYPILAVEDVISSDTLTNTIAYTPDTLSNTDTYTPDTLATTTYTPDNTTYTPDTLSNTTYISSITTMPTDTAADTTAATKCKRHQVKRLRQTICTDYFKKTRSAKPHLYKTTTGGVAEGAGVVTEGTLCFPSLPKSTDGVAEGRL</sequence>
<protein>
    <submittedName>
        <fullName evidence="2">Uncharacterized protein</fullName>
    </submittedName>
</protein>
<proteinExistence type="predicted"/>
<reference evidence="2" key="1">
    <citation type="submission" date="2023-11" db="EMBL/GenBank/DDBJ databases">
        <title>Genome assemblies of two species of porcelain crab, Petrolisthes cinctipes and Petrolisthes manimaculis (Anomura: Porcellanidae).</title>
        <authorList>
            <person name="Angst P."/>
        </authorList>
    </citation>
    <scope>NUCLEOTIDE SEQUENCE</scope>
    <source>
        <strain evidence="2">PB745_02</strain>
        <tissue evidence="2">Gill</tissue>
    </source>
</reference>
<dbReference type="AlphaFoldDB" id="A0AAE1U4Q3"/>
<evidence type="ECO:0000313" key="2">
    <source>
        <dbReference type="EMBL" id="KAK4306019.1"/>
    </source>
</evidence>
<comment type="caution">
    <text evidence="2">The sequence shown here is derived from an EMBL/GenBank/DDBJ whole genome shotgun (WGS) entry which is preliminary data.</text>
</comment>
<gene>
    <name evidence="2" type="ORF">Pmani_022132</name>
</gene>
<feature type="compositionally biased region" description="Low complexity" evidence="1">
    <location>
        <begin position="41"/>
        <end position="60"/>
    </location>
</feature>
<evidence type="ECO:0000313" key="3">
    <source>
        <dbReference type="Proteomes" id="UP001292094"/>
    </source>
</evidence>
<name>A0AAE1U4Q3_9EUCA</name>
<dbReference type="EMBL" id="JAWZYT010002196">
    <property type="protein sequence ID" value="KAK4306019.1"/>
    <property type="molecule type" value="Genomic_DNA"/>
</dbReference>
<feature type="region of interest" description="Disordered" evidence="1">
    <location>
        <begin position="25"/>
        <end position="60"/>
    </location>
</feature>
<organism evidence="2 3">
    <name type="scientific">Petrolisthes manimaculis</name>
    <dbReference type="NCBI Taxonomy" id="1843537"/>
    <lineage>
        <taxon>Eukaryota</taxon>
        <taxon>Metazoa</taxon>
        <taxon>Ecdysozoa</taxon>
        <taxon>Arthropoda</taxon>
        <taxon>Crustacea</taxon>
        <taxon>Multicrustacea</taxon>
        <taxon>Malacostraca</taxon>
        <taxon>Eumalacostraca</taxon>
        <taxon>Eucarida</taxon>
        <taxon>Decapoda</taxon>
        <taxon>Pleocyemata</taxon>
        <taxon>Anomura</taxon>
        <taxon>Galatheoidea</taxon>
        <taxon>Porcellanidae</taxon>
        <taxon>Petrolisthes</taxon>
    </lineage>
</organism>
<dbReference type="Proteomes" id="UP001292094">
    <property type="component" value="Unassembled WGS sequence"/>
</dbReference>
<keyword evidence="3" id="KW-1185">Reference proteome</keyword>
<evidence type="ECO:0000256" key="1">
    <source>
        <dbReference type="SAM" id="MobiDB-lite"/>
    </source>
</evidence>
<accession>A0AAE1U4Q3</accession>